<dbReference type="InterPro" id="IPR050721">
    <property type="entry name" value="Trk_Ktr_HKT_K-transport"/>
</dbReference>
<dbReference type="InterPro" id="IPR036721">
    <property type="entry name" value="RCK_C_sf"/>
</dbReference>
<comment type="caution">
    <text evidence="2">The sequence shown here is derived from an EMBL/GenBank/DDBJ whole genome shotgun (WGS) entry which is preliminary data.</text>
</comment>
<accession>A0A4R2LAS6</accession>
<dbReference type="SUPFAM" id="SSF116726">
    <property type="entry name" value="TrkA C-terminal domain-like"/>
    <property type="match status" value="1"/>
</dbReference>
<dbReference type="Proteomes" id="UP000295765">
    <property type="component" value="Unassembled WGS sequence"/>
</dbReference>
<dbReference type="SUPFAM" id="SSF51735">
    <property type="entry name" value="NAD(P)-binding Rossmann-fold domains"/>
    <property type="match status" value="1"/>
</dbReference>
<sequence length="238" mass="25374">MKPRRIGLFGYAKLGMEVANHLCRTGCELLVVDRDDGNLARAAERGLQTLKCDYTDDLELARAGVGGGLDLIFVLLPEDAENVFLTISARALAPRLTIVAVSDSPGSAAKLLAAGADKVIDPFEIAARRITDLIRKPLVVDMLDQTVFGQADLELAEVEVLPGSGLAGLALGAVDLREGYELVVIGAVVDGAERHLRFAAEDAGYRLRRGDVLLVAGPSGDVVRFRADFAPPRTDGQR</sequence>
<dbReference type="GO" id="GO:0008324">
    <property type="term" value="F:monoatomic cation transmembrane transporter activity"/>
    <property type="evidence" value="ECO:0007669"/>
    <property type="project" value="InterPro"/>
</dbReference>
<dbReference type="Gene3D" id="3.40.50.720">
    <property type="entry name" value="NAD(P)-binding Rossmann-like Domain"/>
    <property type="match status" value="1"/>
</dbReference>
<keyword evidence="3" id="KW-1185">Reference proteome</keyword>
<dbReference type="GO" id="GO:0006813">
    <property type="term" value="P:potassium ion transport"/>
    <property type="evidence" value="ECO:0007669"/>
    <property type="project" value="InterPro"/>
</dbReference>
<organism evidence="2 3">
    <name type="scientific">Plasticicumulans lactativorans</name>
    <dbReference type="NCBI Taxonomy" id="1133106"/>
    <lineage>
        <taxon>Bacteria</taxon>
        <taxon>Pseudomonadati</taxon>
        <taxon>Pseudomonadota</taxon>
        <taxon>Gammaproteobacteria</taxon>
        <taxon>Candidatus Competibacteraceae</taxon>
        <taxon>Plasticicumulans</taxon>
    </lineage>
</organism>
<proteinExistence type="predicted"/>
<evidence type="ECO:0000313" key="3">
    <source>
        <dbReference type="Proteomes" id="UP000295765"/>
    </source>
</evidence>
<gene>
    <name evidence="2" type="ORF">EV699_10870</name>
</gene>
<dbReference type="Gene3D" id="3.30.70.1450">
    <property type="entry name" value="Regulator of K+ conductance, C-terminal domain"/>
    <property type="match status" value="1"/>
</dbReference>
<dbReference type="Pfam" id="PF02254">
    <property type="entry name" value="TrkA_N"/>
    <property type="match status" value="1"/>
</dbReference>
<dbReference type="OrthoDB" id="5565451at2"/>
<evidence type="ECO:0000313" key="2">
    <source>
        <dbReference type="EMBL" id="TCO81439.1"/>
    </source>
</evidence>
<dbReference type="InterPro" id="IPR006037">
    <property type="entry name" value="RCK_C"/>
</dbReference>
<dbReference type="EMBL" id="SLWY01000008">
    <property type="protein sequence ID" value="TCO81439.1"/>
    <property type="molecule type" value="Genomic_DNA"/>
</dbReference>
<evidence type="ECO:0000259" key="1">
    <source>
        <dbReference type="PROSITE" id="PS51202"/>
    </source>
</evidence>
<reference evidence="2 3" key="1">
    <citation type="submission" date="2019-03" db="EMBL/GenBank/DDBJ databases">
        <title>Genomic Encyclopedia of Type Strains, Phase IV (KMG-IV): sequencing the most valuable type-strain genomes for metagenomic binning, comparative biology and taxonomic classification.</title>
        <authorList>
            <person name="Goeker M."/>
        </authorList>
    </citation>
    <scope>NUCLEOTIDE SEQUENCE [LARGE SCALE GENOMIC DNA]</scope>
    <source>
        <strain evidence="2 3">DSM 25287</strain>
    </source>
</reference>
<dbReference type="AlphaFoldDB" id="A0A4R2LAS6"/>
<protein>
    <submittedName>
        <fullName evidence="2">Trk K+ transport system NAD-binding subunit</fullName>
    </submittedName>
</protein>
<dbReference type="RefSeq" id="WP_132541307.1">
    <property type="nucleotide sequence ID" value="NZ_SLWY01000008.1"/>
</dbReference>
<dbReference type="InterPro" id="IPR003148">
    <property type="entry name" value="RCK_N"/>
</dbReference>
<dbReference type="PANTHER" id="PTHR43833:SF9">
    <property type="entry name" value="POTASSIUM CHANNEL PROTEIN YUGO-RELATED"/>
    <property type="match status" value="1"/>
</dbReference>
<name>A0A4R2LAS6_9GAMM</name>
<dbReference type="PANTHER" id="PTHR43833">
    <property type="entry name" value="POTASSIUM CHANNEL PROTEIN 2-RELATED-RELATED"/>
    <property type="match status" value="1"/>
</dbReference>
<feature type="domain" description="RCK C-terminal" evidence="1">
    <location>
        <begin position="143"/>
        <end position="231"/>
    </location>
</feature>
<dbReference type="Pfam" id="PF02080">
    <property type="entry name" value="TrkA_C"/>
    <property type="match status" value="1"/>
</dbReference>
<dbReference type="PROSITE" id="PS51202">
    <property type="entry name" value="RCK_C"/>
    <property type="match status" value="1"/>
</dbReference>
<dbReference type="InterPro" id="IPR036291">
    <property type="entry name" value="NAD(P)-bd_dom_sf"/>
</dbReference>